<dbReference type="Pfam" id="PF04266">
    <property type="entry name" value="ASCH"/>
    <property type="match status" value="1"/>
</dbReference>
<feature type="domain" description="ASCH" evidence="1">
    <location>
        <begin position="4"/>
        <end position="103"/>
    </location>
</feature>
<name>A0A4R2IQ86_9ACTN</name>
<dbReference type="Proteomes" id="UP000295573">
    <property type="component" value="Unassembled WGS sequence"/>
</dbReference>
<dbReference type="CDD" id="cd06552">
    <property type="entry name" value="ASCH_yqfb_like"/>
    <property type="match status" value="1"/>
</dbReference>
<reference evidence="2 3" key="1">
    <citation type="journal article" date="2015" name="Stand. Genomic Sci.">
        <title>Genomic Encyclopedia of Bacterial and Archaeal Type Strains, Phase III: the genomes of soil and plant-associated and newly described type strains.</title>
        <authorList>
            <person name="Whitman W.B."/>
            <person name="Woyke T."/>
            <person name="Klenk H.P."/>
            <person name="Zhou Y."/>
            <person name="Lilburn T.G."/>
            <person name="Beck B.J."/>
            <person name="De Vos P."/>
            <person name="Vandamme P."/>
            <person name="Eisen J.A."/>
            <person name="Garrity G."/>
            <person name="Hugenholtz P."/>
            <person name="Kyrpides N.C."/>
        </authorList>
    </citation>
    <scope>NUCLEOTIDE SEQUENCE [LARGE SCALE GENOMIC DNA]</scope>
    <source>
        <strain evidence="2 3">VKM Ac-2541</strain>
    </source>
</reference>
<accession>A0A4R2IQ86</accession>
<proteinExistence type="predicted"/>
<evidence type="ECO:0000313" key="3">
    <source>
        <dbReference type="Proteomes" id="UP000295573"/>
    </source>
</evidence>
<dbReference type="SMART" id="SM01022">
    <property type="entry name" value="ASCH"/>
    <property type="match status" value="1"/>
</dbReference>
<organism evidence="2 3">
    <name type="scientific">Kribbella antiqua</name>
    <dbReference type="NCBI Taxonomy" id="2512217"/>
    <lineage>
        <taxon>Bacteria</taxon>
        <taxon>Bacillati</taxon>
        <taxon>Actinomycetota</taxon>
        <taxon>Actinomycetes</taxon>
        <taxon>Propionibacteriales</taxon>
        <taxon>Kribbellaceae</taxon>
        <taxon>Kribbella</taxon>
    </lineage>
</organism>
<sequence>MQKLRFRASHLPAVQAGTKRITMRYDDPVEVGPALLVFEFDEEVTLPGRITSTVTKSVAEVTDQEAQEDGFPNAAALLPGLRDYYPTLEPTDQLTLVRFEVTEPDHGA</sequence>
<comment type="caution">
    <text evidence="2">The sequence shown here is derived from an EMBL/GenBank/DDBJ whole genome shotgun (WGS) entry which is preliminary data.</text>
</comment>
<gene>
    <name evidence="2" type="ORF">EV646_10987</name>
</gene>
<protein>
    <submittedName>
        <fullName evidence="2">ASCH domain-containing protein</fullName>
    </submittedName>
</protein>
<dbReference type="InterPro" id="IPR015947">
    <property type="entry name" value="PUA-like_sf"/>
</dbReference>
<dbReference type="RefSeq" id="WP_199237168.1">
    <property type="nucleotide sequence ID" value="NZ_SLWR01000009.1"/>
</dbReference>
<dbReference type="InterPro" id="IPR007374">
    <property type="entry name" value="ASCH_domain"/>
</dbReference>
<dbReference type="AlphaFoldDB" id="A0A4R2IQ86"/>
<evidence type="ECO:0000313" key="2">
    <source>
        <dbReference type="EMBL" id="TCO44915.1"/>
    </source>
</evidence>
<keyword evidence="3" id="KW-1185">Reference proteome</keyword>
<dbReference type="Gene3D" id="2.30.130.30">
    <property type="entry name" value="Hypothetical protein"/>
    <property type="match status" value="1"/>
</dbReference>
<evidence type="ECO:0000259" key="1">
    <source>
        <dbReference type="SMART" id="SM01022"/>
    </source>
</evidence>
<dbReference type="PANTHER" id="PTHR42250:SF1">
    <property type="entry name" value="ASCH DOMAIN-CONTAINING PROTEIN"/>
    <property type="match status" value="1"/>
</dbReference>
<dbReference type="SUPFAM" id="SSF88697">
    <property type="entry name" value="PUA domain-like"/>
    <property type="match status" value="1"/>
</dbReference>
<dbReference type="EMBL" id="SLWR01000009">
    <property type="protein sequence ID" value="TCO44915.1"/>
    <property type="molecule type" value="Genomic_DNA"/>
</dbReference>
<dbReference type="PANTHER" id="PTHR42250">
    <property type="entry name" value="ASCH DOMAIN-CONTAINING PROTEIN"/>
    <property type="match status" value="1"/>
</dbReference>